<protein>
    <submittedName>
        <fullName evidence="2">Uncharacterized protein</fullName>
    </submittedName>
</protein>
<reference evidence="2" key="1">
    <citation type="submission" date="2019-03" db="EMBL/GenBank/DDBJ databases">
        <authorList>
            <person name="Mank J."/>
            <person name="Almeida P."/>
        </authorList>
    </citation>
    <scope>NUCLEOTIDE SEQUENCE</scope>
    <source>
        <strain evidence="2">78183</strain>
    </source>
</reference>
<accession>A0A6N2N0Q2</accession>
<dbReference type="AlphaFoldDB" id="A0A6N2N0Q2"/>
<proteinExistence type="predicted"/>
<evidence type="ECO:0000256" key="1">
    <source>
        <dbReference type="SAM" id="MobiDB-lite"/>
    </source>
</evidence>
<gene>
    <name evidence="2" type="ORF">SVIM_LOCUS446915</name>
</gene>
<feature type="compositionally biased region" description="Polar residues" evidence="1">
    <location>
        <begin position="1"/>
        <end position="12"/>
    </location>
</feature>
<feature type="region of interest" description="Disordered" evidence="1">
    <location>
        <begin position="1"/>
        <end position="26"/>
    </location>
</feature>
<sequence length="61" mass="7362">MEHKLTNLNEVPQKSRRHSRRSFIKGPPHQLPSFLWCLRQQNSNSLLHRRYLQHLHAPRSV</sequence>
<dbReference type="EMBL" id="CAADRP010002052">
    <property type="protein sequence ID" value="VFU60302.1"/>
    <property type="molecule type" value="Genomic_DNA"/>
</dbReference>
<evidence type="ECO:0000313" key="2">
    <source>
        <dbReference type="EMBL" id="VFU60302.1"/>
    </source>
</evidence>
<name>A0A6N2N0Q2_SALVM</name>
<feature type="compositionally biased region" description="Basic residues" evidence="1">
    <location>
        <begin position="14"/>
        <end position="23"/>
    </location>
</feature>
<organism evidence="2">
    <name type="scientific">Salix viminalis</name>
    <name type="common">Common osier</name>
    <name type="synonym">Basket willow</name>
    <dbReference type="NCBI Taxonomy" id="40686"/>
    <lineage>
        <taxon>Eukaryota</taxon>
        <taxon>Viridiplantae</taxon>
        <taxon>Streptophyta</taxon>
        <taxon>Embryophyta</taxon>
        <taxon>Tracheophyta</taxon>
        <taxon>Spermatophyta</taxon>
        <taxon>Magnoliopsida</taxon>
        <taxon>eudicotyledons</taxon>
        <taxon>Gunneridae</taxon>
        <taxon>Pentapetalae</taxon>
        <taxon>rosids</taxon>
        <taxon>fabids</taxon>
        <taxon>Malpighiales</taxon>
        <taxon>Salicaceae</taxon>
        <taxon>Saliceae</taxon>
        <taxon>Salix</taxon>
    </lineage>
</organism>